<reference evidence="1 2" key="1">
    <citation type="submission" date="2016-03" db="EMBL/GenBank/DDBJ databases">
        <title>Whole genome sequencing of Grifola frondosa 9006-11.</title>
        <authorList>
            <person name="Min B."/>
            <person name="Park H."/>
            <person name="Kim J.-G."/>
            <person name="Cho H."/>
            <person name="Oh Y.-L."/>
            <person name="Kong W.-S."/>
            <person name="Choi I.-G."/>
        </authorList>
    </citation>
    <scope>NUCLEOTIDE SEQUENCE [LARGE SCALE GENOMIC DNA]</scope>
    <source>
        <strain evidence="1 2">9006-11</strain>
    </source>
</reference>
<dbReference type="Proteomes" id="UP000092993">
    <property type="component" value="Unassembled WGS sequence"/>
</dbReference>
<protein>
    <submittedName>
        <fullName evidence="1">Uncharacterized protein</fullName>
    </submittedName>
</protein>
<comment type="caution">
    <text evidence="1">The sequence shown here is derived from an EMBL/GenBank/DDBJ whole genome shotgun (WGS) entry which is preliminary data.</text>
</comment>
<dbReference type="EMBL" id="LUGG01000007">
    <property type="protein sequence ID" value="OBZ73125.1"/>
    <property type="molecule type" value="Genomic_DNA"/>
</dbReference>
<proteinExistence type="predicted"/>
<dbReference type="AlphaFoldDB" id="A0A1C7M889"/>
<evidence type="ECO:0000313" key="2">
    <source>
        <dbReference type="Proteomes" id="UP000092993"/>
    </source>
</evidence>
<name>A0A1C7M889_GRIFR</name>
<sequence length="90" mass="10043">MSDRETILELQQETILELQREIEAEIAALTMDQLGDLADGPTSPAEKAEGDLRRDQITTAMWNDYLVIIQARGLMEARDDEVGQLSVPAE</sequence>
<dbReference type="OrthoDB" id="1681765at2759"/>
<organism evidence="1 2">
    <name type="scientific">Grifola frondosa</name>
    <name type="common">Maitake</name>
    <name type="synonym">Polyporus frondosus</name>
    <dbReference type="NCBI Taxonomy" id="5627"/>
    <lineage>
        <taxon>Eukaryota</taxon>
        <taxon>Fungi</taxon>
        <taxon>Dikarya</taxon>
        <taxon>Basidiomycota</taxon>
        <taxon>Agaricomycotina</taxon>
        <taxon>Agaricomycetes</taxon>
        <taxon>Polyporales</taxon>
        <taxon>Grifolaceae</taxon>
        <taxon>Grifola</taxon>
    </lineage>
</organism>
<gene>
    <name evidence="1" type="ORF">A0H81_07282</name>
</gene>
<accession>A0A1C7M889</accession>
<keyword evidence="2" id="KW-1185">Reference proteome</keyword>
<evidence type="ECO:0000313" key="1">
    <source>
        <dbReference type="EMBL" id="OBZ73125.1"/>
    </source>
</evidence>